<evidence type="ECO:0000313" key="13">
    <source>
        <dbReference type="Proteomes" id="UP001152561"/>
    </source>
</evidence>
<evidence type="ECO:0000256" key="6">
    <source>
        <dbReference type="ARBA" id="ARBA00022835"/>
    </source>
</evidence>
<dbReference type="GO" id="GO:0071028">
    <property type="term" value="P:nuclear mRNA surveillance"/>
    <property type="evidence" value="ECO:0007669"/>
    <property type="project" value="TreeGrafter"/>
</dbReference>
<dbReference type="PANTHER" id="PTHR11097">
    <property type="entry name" value="EXOSOME COMPLEX EXONUCLEASE RIBOSOMAL RNA PROCESSING PROTEIN"/>
    <property type="match status" value="1"/>
</dbReference>
<sequence>MIMEFYIGIGFFAVNIPVVSLNEDGRIVLVSEDKVGLKLEKEPVNTEKRKLKLNSPPFSLTCILHKNYILADPTAEEESIMETVVTVVLDSSYQLVSLYKPGGPVLAHTSVIQDCVALARRRVKELQNVLNEAISDMETSYFYRMAAANGSSDLSSEMEVDAFRRLFPLRYHEQHLLKSVRPDARKLGSARDTTLALGTVASADGSALAKIGSTTMLAAIKLEVMTPTVECPDEGSIAIEFHMTPICSPLVRPGRPAEAASVISKQLSDTILNSGIIDLKELCLVGGKAAWMAYLDIYCLDADGALFDAALLSAVAAFSHLNIPVVSLNEDGRIVLVSEDKVGLKLEKEPVNTEKRKLKLNSPPFSLTCILHKNYILADPTAEEESIMETVVTVVLDSSYQLVSLYKPGGPVLAHTSVIQDCVALARRRVKELQNVLNEAISDMEVD</sequence>
<dbReference type="PANTHER" id="PTHR11097:SF9">
    <property type="entry name" value="EXOSOME COMPLEX COMPONENT RRP43"/>
    <property type="match status" value="1"/>
</dbReference>
<keyword evidence="4" id="KW-0963">Cytoplasm</keyword>
<dbReference type="GO" id="GO:0071038">
    <property type="term" value="P:TRAMP-dependent tRNA surveillance pathway"/>
    <property type="evidence" value="ECO:0007669"/>
    <property type="project" value="TreeGrafter"/>
</dbReference>
<feature type="domain" description="Exoribonuclease phosphorolytic" evidence="11">
    <location>
        <begin position="363"/>
        <end position="428"/>
    </location>
</feature>
<dbReference type="Proteomes" id="UP001152561">
    <property type="component" value="Unassembled WGS sequence"/>
</dbReference>
<dbReference type="Pfam" id="PF01138">
    <property type="entry name" value="RNase_PH"/>
    <property type="match status" value="1"/>
</dbReference>
<evidence type="ECO:0000256" key="1">
    <source>
        <dbReference type="ARBA" id="ARBA00004496"/>
    </source>
</evidence>
<dbReference type="GO" id="GO:0016075">
    <property type="term" value="P:rRNA catabolic process"/>
    <property type="evidence" value="ECO:0007669"/>
    <property type="project" value="TreeGrafter"/>
</dbReference>
<dbReference type="InterPro" id="IPR020568">
    <property type="entry name" value="Ribosomal_Su5_D2-typ_SF"/>
</dbReference>
<dbReference type="InterPro" id="IPR033196">
    <property type="entry name" value="Rrp43"/>
</dbReference>
<evidence type="ECO:0000259" key="10">
    <source>
        <dbReference type="Pfam" id="PF01138"/>
    </source>
</evidence>
<dbReference type="Gene3D" id="3.30.230.70">
    <property type="entry name" value="GHMP Kinase, N-terminal domain"/>
    <property type="match status" value="2"/>
</dbReference>
<evidence type="ECO:0000256" key="2">
    <source>
        <dbReference type="ARBA" id="ARBA00004604"/>
    </source>
</evidence>
<dbReference type="InterPro" id="IPR050590">
    <property type="entry name" value="Exosome_comp_Rrp42_subfam"/>
</dbReference>
<gene>
    <name evidence="12" type="ORF">K7X08_005015</name>
</gene>
<name>A0A9Q1MIC0_9SOLA</name>
<comment type="subcellular location">
    <subcellularLocation>
        <location evidence="1">Cytoplasm</location>
    </subcellularLocation>
    <subcellularLocation>
        <location evidence="2">Nucleus</location>
        <location evidence="2">Nucleolus</location>
    </subcellularLocation>
</comment>
<dbReference type="GO" id="GO:0034475">
    <property type="term" value="P:U4 snRNA 3'-end processing"/>
    <property type="evidence" value="ECO:0007669"/>
    <property type="project" value="TreeGrafter"/>
</dbReference>
<evidence type="ECO:0000256" key="3">
    <source>
        <dbReference type="ARBA" id="ARBA00006678"/>
    </source>
</evidence>
<evidence type="ECO:0000256" key="4">
    <source>
        <dbReference type="ARBA" id="ARBA00022490"/>
    </source>
</evidence>
<dbReference type="InterPro" id="IPR036345">
    <property type="entry name" value="ExoRNase_PH_dom2_sf"/>
</dbReference>
<dbReference type="OrthoDB" id="45882at2759"/>
<evidence type="ECO:0000259" key="11">
    <source>
        <dbReference type="Pfam" id="PF03725"/>
    </source>
</evidence>
<protein>
    <recommendedName>
        <fullName evidence="9">Ribosomal RNA-processing protein 43</fullName>
    </recommendedName>
</protein>
<evidence type="ECO:0000256" key="7">
    <source>
        <dbReference type="ARBA" id="ARBA00022884"/>
    </source>
</evidence>
<evidence type="ECO:0000256" key="8">
    <source>
        <dbReference type="ARBA" id="ARBA00023242"/>
    </source>
</evidence>
<evidence type="ECO:0000256" key="5">
    <source>
        <dbReference type="ARBA" id="ARBA00022552"/>
    </source>
</evidence>
<dbReference type="InterPro" id="IPR027408">
    <property type="entry name" value="PNPase/RNase_PH_dom_sf"/>
</dbReference>
<dbReference type="GO" id="GO:0034473">
    <property type="term" value="P:U1 snRNA 3'-end processing"/>
    <property type="evidence" value="ECO:0007669"/>
    <property type="project" value="TreeGrafter"/>
</dbReference>
<dbReference type="InterPro" id="IPR015847">
    <property type="entry name" value="ExoRNase_PH_dom2"/>
</dbReference>
<dbReference type="GO" id="GO:0000176">
    <property type="term" value="C:nuclear exosome (RNase complex)"/>
    <property type="evidence" value="ECO:0007669"/>
    <property type="project" value="TreeGrafter"/>
</dbReference>
<dbReference type="CDD" id="cd11369">
    <property type="entry name" value="RNase_PH_RRP43"/>
    <property type="match status" value="1"/>
</dbReference>
<dbReference type="InterPro" id="IPR001247">
    <property type="entry name" value="ExoRNase_PH_dom1"/>
</dbReference>
<proteinExistence type="inferred from homology"/>
<dbReference type="FunFam" id="3.30.230.70:FF:000018">
    <property type="entry name" value="Exosome complex exonuclease RRP43"/>
    <property type="match status" value="1"/>
</dbReference>
<dbReference type="GO" id="GO:0000467">
    <property type="term" value="P:exonucleolytic trimming to generate mature 3'-end of 5.8S rRNA from tricistronic rRNA transcript (SSU-rRNA, 5.8S rRNA, LSU-rRNA)"/>
    <property type="evidence" value="ECO:0007669"/>
    <property type="project" value="TreeGrafter"/>
</dbReference>
<keyword evidence="6" id="KW-0271">Exosome</keyword>
<evidence type="ECO:0000256" key="9">
    <source>
        <dbReference type="ARBA" id="ARBA00030617"/>
    </source>
</evidence>
<dbReference type="AlphaFoldDB" id="A0A9Q1MIC0"/>
<accession>A0A9Q1MIC0</accession>
<dbReference type="GO" id="GO:0035925">
    <property type="term" value="F:mRNA 3'-UTR AU-rich region binding"/>
    <property type="evidence" value="ECO:0007669"/>
    <property type="project" value="TreeGrafter"/>
</dbReference>
<comment type="caution">
    <text evidence="12">The sequence shown here is derived from an EMBL/GenBank/DDBJ whole genome shotgun (WGS) entry which is preliminary data.</text>
</comment>
<dbReference type="SUPFAM" id="SSF54211">
    <property type="entry name" value="Ribosomal protein S5 domain 2-like"/>
    <property type="match status" value="1"/>
</dbReference>
<evidence type="ECO:0000313" key="12">
    <source>
        <dbReference type="EMBL" id="KAJ8558249.1"/>
    </source>
</evidence>
<dbReference type="GO" id="GO:0000177">
    <property type="term" value="C:cytoplasmic exosome (RNase complex)"/>
    <property type="evidence" value="ECO:0007669"/>
    <property type="project" value="TreeGrafter"/>
</dbReference>
<keyword evidence="8" id="KW-0539">Nucleus</keyword>
<dbReference type="SUPFAM" id="SSF55666">
    <property type="entry name" value="Ribonuclease PH domain 2-like"/>
    <property type="match status" value="2"/>
</dbReference>
<dbReference type="GO" id="GO:0034476">
    <property type="term" value="P:U5 snRNA 3'-end processing"/>
    <property type="evidence" value="ECO:0007669"/>
    <property type="project" value="TreeGrafter"/>
</dbReference>
<reference evidence="13" key="1">
    <citation type="journal article" date="2023" name="Proc. Natl. Acad. Sci. U.S.A.">
        <title>Genomic and structural basis for evolution of tropane alkaloid biosynthesis.</title>
        <authorList>
            <person name="Wanga Y.-J."/>
            <person name="Taina T."/>
            <person name="Yua J.-Y."/>
            <person name="Lia J."/>
            <person name="Xua B."/>
            <person name="Chenc J."/>
            <person name="D'Auriad J.C."/>
            <person name="Huanga J.-P."/>
            <person name="Huanga S.-X."/>
        </authorList>
    </citation>
    <scope>NUCLEOTIDE SEQUENCE [LARGE SCALE GENOMIC DNA]</scope>
    <source>
        <strain evidence="13">cv. KIB-2019</strain>
    </source>
</reference>
<keyword evidence="13" id="KW-1185">Reference proteome</keyword>
<feature type="domain" description="Exoribonuclease phosphorolytic" evidence="10">
    <location>
        <begin position="190"/>
        <end position="324"/>
    </location>
</feature>
<keyword evidence="7" id="KW-0694">RNA-binding</keyword>
<dbReference type="EMBL" id="JAJAGQ010000007">
    <property type="protein sequence ID" value="KAJ8558249.1"/>
    <property type="molecule type" value="Genomic_DNA"/>
</dbReference>
<dbReference type="GO" id="GO:0005730">
    <property type="term" value="C:nucleolus"/>
    <property type="evidence" value="ECO:0007669"/>
    <property type="project" value="UniProtKB-SubCell"/>
</dbReference>
<feature type="domain" description="Exoribonuclease phosphorolytic" evidence="11">
    <location>
        <begin position="56"/>
        <end position="121"/>
    </location>
</feature>
<dbReference type="GO" id="GO:0071035">
    <property type="term" value="P:nuclear polyadenylation-dependent rRNA catabolic process"/>
    <property type="evidence" value="ECO:0007669"/>
    <property type="project" value="TreeGrafter"/>
</dbReference>
<keyword evidence="5" id="KW-0698">rRNA processing</keyword>
<organism evidence="12 13">
    <name type="scientific">Anisodus acutangulus</name>
    <dbReference type="NCBI Taxonomy" id="402998"/>
    <lineage>
        <taxon>Eukaryota</taxon>
        <taxon>Viridiplantae</taxon>
        <taxon>Streptophyta</taxon>
        <taxon>Embryophyta</taxon>
        <taxon>Tracheophyta</taxon>
        <taxon>Spermatophyta</taxon>
        <taxon>Magnoliopsida</taxon>
        <taxon>eudicotyledons</taxon>
        <taxon>Gunneridae</taxon>
        <taxon>Pentapetalae</taxon>
        <taxon>asterids</taxon>
        <taxon>lamiids</taxon>
        <taxon>Solanales</taxon>
        <taxon>Solanaceae</taxon>
        <taxon>Solanoideae</taxon>
        <taxon>Hyoscyameae</taxon>
        <taxon>Anisodus</taxon>
    </lineage>
</organism>
<comment type="similarity">
    <text evidence="3">Belongs to the RNase PH family.</text>
</comment>
<dbReference type="Pfam" id="PF03725">
    <property type="entry name" value="RNase_PH_C"/>
    <property type="match status" value="2"/>
</dbReference>